<reference evidence="2 3" key="1">
    <citation type="journal article" date="2020" name="ISME J.">
        <title>Comparative genomics reveals insights into cyanobacterial evolution and habitat adaptation.</title>
        <authorList>
            <person name="Chen M.Y."/>
            <person name="Teng W.K."/>
            <person name="Zhao L."/>
            <person name="Hu C.X."/>
            <person name="Zhou Y.K."/>
            <person name="Han B.P."/>
            <person name="Song L.R."/>
            <person name="Shu W.S."/>
        </authorList>
    </citation>
    <scope>NUCLEOTIDE SEQUENCE [LARGE SCALE GENOMIC DNA]</scope>
    <source>
        <strain evidence="2 3">FACHB-130</strain>
    </source>
</reference>
<gene>
    <name evidence="2" type="ORF">H6G74_13835</name>
</gene>
<accession>A0ABR8FVK3</accession>
<sequence>MMNDTTGKDKWDKIQVIFTIITALTTGIWGAFIHFSQQQSNKIQSQINQTQQDISNRLAVLDRTIKSVDSMSPYIDRISENGNKAKSKLAAYAIYLLNKDDPQMAVSLILAADKVELYDVLKDLGKRDPKILIYISEALPKPEKDSQAQEKTSAIKSTENVVKAIQTATSGWCYVGNFHNNRWSRKTIQVPENAMPQEGNTYTIIDDVYLREKQPEPPNYTLGNVTRVNKVGEKVKIEQVAKIPGKDWVWARVTIMPK</sequence>
<evidence type="ECO:0000256" key="1">
    <source>
        <dbReference type="SAM" id="Phobius"/>
    </source>
</evidence>
<dbReference type="Proteomes" id="UP000603457">
    <property type="component" value="Unassembled WGS sequence"/>
</dbReference>
<evidence type="ECO:0008006" key="4">
    <source>
        <dbReference type="Google" id="ProtNLM"/>
    </source>
</evidence>
<evidence type="ECO:0000313" key="3">
    <source>
        <dbReference type="Proteomes" id="UP000603457"/>
    </source>
</evidence>
<keyword evidence="1" id="KW-0812">Transmembrane</keyword>
<dbReference type="EMBL" id="JACJTB010000015">
    <property type="protein sequence ID" value="MBD2595403.1"/>
    <property type="molecule type" value="Genomic_DNA"/>
</dbReference>
<comment type="caution">
    <text evidence="2">The sequence shown here is derived from an EMBL/GenBank/DDBJ whole genome shotgun (WGS) entry which is preliminary data.</text>
</comment>
<organism evidence="2 3">
    <name type="scientific">Nostoc spongiaeforme FACHB-130</name>
    <dbReference type="NCBI Taxonomy" id="1357510"/>
    <lineage>
        <taxon>Bacteria</taxon>
        <taxon>Bacillati</taxon>
        <taxon>Cyanobacteriota</taxon>
        <taxon>Cyanophyceae</taxon>
        <taxon>Nostocales</taxon>
        <taxon>Nostocaceae</taxon>
        <taxon>Nostoc</taxon>
    </lineage>
</organism>
<evidence type="ECO:0000313" key="2">
    <source>
        <dbReference type="EMBL" id="MBD2595403.1"/>
    </source>
</evidence>
<keyword evidence="1" id="KW-0472">Membrane</keyword>
<name>A0ABR8FVK3_9NOSO</name>
<keyword evidence="1" id="KW-1133">Transmembrane helix</keyword>
<proteinExistence type="predicted"/>
<protein>
    <recommendedName>
        <fullName evidence="4">SH3b domain-containing protein</fullName>
    </recommendedName>
</protein>
<feature type="transmembrane region" description="Helical" evidence="1">
    <location>
        <begin position="16"/>
        <end position="35"/>
    </location>
</feature>
<keyword evidence="3" id="KW-1185">Reference proteome</keyword>